<accession>A0AAV2HQW4</accession>
<keyword evidence="3" id="KW-1185">Reference proteome</keyword>
<name>A0AAV2HQW4_LYMST</name>
<dbReference type="AlphaFoldDB" id="A0AAV2HQW4"/>
<proteinExistence type="predicted"/>
<comment type="caution">
    <text evidence="2">The sequence shown here is derived from an EMBL/GenBank/DDBJ whole genome shotgun (WGS) entry which is preliminary data.</text>
</comment>
<feature type="non-terminal residue" evidence="2">
    <location>
        <position position="166"/>
    </location>
</feature>
<protein>
    <submittedName>
        <fullName evidence="2">Uncharacterized protein</fullName>
    </submittedName>
</protein>
<dbReference type="EMBL" id="CAXITT010000231">
    <property type="protein sequence ID" value="CAL1536492.1"/>
    <property type="molecule type" value="Genomic_DNA"/>
</dbReference>
<sequence length="166" mass="18567">TSSEQHVDSLNSSEQTSSEQHVESLNSSEQTSREQHVDSLNSSSTSVDQRREISDWSSCFKSDGRDLMGDGLMQSKVTMAMVVHMSDHKRPDEHQYGRAEGNLLIYQATRGDNLNNVLGFILFSDLGVHHATFRVSKALTFSHLENCLSILMSMYIIEEAGPAHHK</sequence>
<feature type="region of interest" description="Disordered" evidence="1">
    <location>
        <begin position="1"/>
        <end position="49"/>
    </location>
</feature>
<gene>
    <name evidence="2" type="ORF">GSLYS_00010405001</name>
</gene>
<feature type="compositionally biased region" description="Polar residues" evidence="1">
    <location>
        <begin position="1"/>
        <end position="30"/>
    </location>
</feature>
<reference evidence="2 3" key="1">
    <citation type="submission" date="2024-04" db="EMBL/GenBank/DDBJ databases">
        <authorList>
            <consortium name="Genoscope - CEA"/>
            <person name="William W."/>
        </authorList>
    </citation>
    <scope>NUCLEOTIDE SEQUENCE [LARGE SCALE GENOMIC DNA]</scope>
</reference>
<feature type="compositionally biased region" description="Polar residues" evidence="1">
    <location>
        <begin position="38"/>
        <end position="47"/>
    </location>
</feature>
<evidence type="ECO:0000313" key="2">
    <source>
        <dbReference type="EMBL" id="CAL1536492.1"/>
    </source>
</evidence>
<feature type="non-terminal residue" evidence="2">
    <location>
        <position position="1"/>
    </location>
</feature>
<evidence type="ECO:0000313" key="3">
    <source>
        <dbReference type="Proteomes" id="UP001497497"/>
    </source>
</evidence>
<dbReference type="Proteomes" id="UP001497497">
    <property type="component" value="Unassembled WGS sequence"/>
</dbReference>
<evidence type="ECO:0000256" key="1">
    <source>
        <dbReference type="SAM" id="MobiDB-lite"/>
    </source>
</evidence>
<organism evidence="2 3">
    <name type="scientific">Lymnaea stagnalis</name>
    <name type="common">Great pond snail</name>
    <name type="synonym">Helix stagnalis</name>
    <dbReference type="NCBI Taxonomy" id="6523"/>
    <lineage>
        <taxon>Eukaryota</taxon>
        <taxon>Metazoa</taxon>
        <taxon>Spiralia</taxon>
        <taxon>Lophotrochozoa</taxon>
        <taxon>Mollusca</taxon>
        <taxon>Gastropoda</taxon>
        <taxon>Heterobranchia</taxon>
        <taxon>Euthyneura</taxon>
        <taxon>Panpulmonata</taxon>
        <taxon>Hygrophila</taxon>
        <taxon>Lymnaeoidea</taxon>
        <taxon>Lymnaeidae</taxon>
        <taxon>Lymnaea</taxon>
    </lineage>
</organism>